<gene>
    <name evidence="6" type="ORF">ANCDUO_16292</name>
</gene>
<keyword evidence="2 5" id="KW-0812">Transmembrane</keyword>
<dbReference type="EMBL" id="KN740894">
    <property type="protein sequence ID" value="KIH53576.1"/>
    <property type="molecule type" value="Genomic_DNA"/>
</dbReference>
<reference evidence="6 7" key="1">
    <citation type="submission" date="2013-12" db="EMBL/GenBank/DDBJ databases">
        <title>Draft genome of the parsitic nematode Ancylostoma duodenale.</title>
        <authorList>
            <person name="Mitreva M."/>
        </authorList>
    </citation>
    <scope>NUCLEOTIDE SEQUENCE [LARGE SCALE GENOMIC DNA]</scope>
    <source>
        <strain evidence="6 7">Zhejiang</strain>
    </source>
</reference>
<evidence type="ECO:0000256" key="5">
    <source>
        <dbReference type="SAM" id="Phobius"/>
    </source>
</evidence>
<dbReference type="GO" id="GO:0016020">
    <property type="term" value="C:membrane"/>
    <property type="evidence" value="ECO:0007669"/>
    <property type="project" value="UniProtKB-SubCell"/>
</dbReference>
<evidence type="ECO:0000313" key="7">
    <source>
        <dbReference type="Proteomes" id="UP000054047"/>
    </source>
</evidence>
<dbReference type="InterPro" id="IPR019424">
    <property type="entry name" value="7TM_GPCR_Srsx"/>
</dbReference>
<comment type="subcellular location">
    <subcellularLocation>
        <location evidence="1">Membrane</location>
    </subcellularLocation>
</comment>
<keyword evidence="3 5" id="KW-1133">Transmembrane helix</keyword>
<dbReference type="InterPro" id="IPR000276">
    <property type="entry name" value="GPCR_Rhodpsn"/>
</dbReference>
<name>A0A0C2G9B7_9BILA</name>
<feature type="transmembrane region" description="Helical" evidence="5">
    <location>
        <begin position="23"/>
        <end position="46"/>
    </location>
</feature>
<dbReference type="SMART" id="SM01381">
    <property type="entry name" value="7TM_GPCR_Srsx"/>
    <property type="match status" value="1"/>
</dbReference>
<evidence type="ECO:0000256" key="4">
    <source>
        <dbReference type="ARBA" id="ARBA00023136"/>
    </source>
</evidence>
<organism evidence="6 7">
    <name type="scientific">Ancylostoma duodenale</name>
    <dbReference type="NCBI Taxonomy" id="51022"/>
    <lineage>
        <taxon>Eukaryota</taxon>
        <taxon>Metazoa</taxon>
        <taxon>Ecdysozoa</taxon>
        <taxon>Nematoda</taxon>
        <taxon>Chromadorea</taxon>
        <taxon>Rhabditida</taxon>
        <taxon>Rhabditina</taxon>
        <taxon>Rhabditomorpha</taxon>
        <taxon>Strongyloidea</taxon>
        <taxon>Ancylostomatidae</taxon>
        <taxon>Ancylostomatinae</taxon>
        <taxon>Ancylostoma</taxon>
    </lineage>
</organism>
<keyword evidence="4 5" id="KW-0472">Membrane</keyword>
<dbReference type="AlphaFoldDB" id="A0A0C2G9B7"/>
<dbReference type="Proteomes" id="UP000054047">
    <property type="component" value="Unassembled WGS sequence"/>
</dbReference>
<dbReference type="OrthoDB" id="5873055at2759"/>
<evidence type="ECO:0000256" key="1">
    <source>
        <dbReference type="ARBA" id="ARBA00004370"/>
    </source>
</evidence>
<sequence length="112" mass="12910">MMNDDVLDFCNPVVVQHPDVLKWWVFTNNAISLCILLVYVIIFVVLKSKGVGISVIFQVPGEVLPLIMANMNYYVCFWRSSDYRHAFMEQFNILLCKTLSKKQGPANPIRLK</sequence>
<dbReference type="Pfam" id="PF10320">
    <property type="entry name" value="7TM_GPCR_Srsx"/>
    <property type="match status" value="1"/>
</dbReference>
<evidence type="ECO:0000256" key="3">
    <source>
        <dbReference type="ARBA" id="ARBA00022989"/>
    </source>
</evidence>
<proteinExistence type="predicted"/>
<evidence type="ECO:0000313" key="6">
    <source>
        <dbReference type="EMBL" id="KIH53576.1"/>
    </source>
</evidence>
<evidence type="ECO:0000256" key="2">
    <source>
        <dbReference type="ARBA" id="ARBA00022692"/>
    </source>
</evidence>
<keyword evidence="7" id="KW-1185">Reference proteome</keyword>
<dbReference type="GO" id="GO:0004930">
    <property type="term" value="F:G protein-coupled receptor activity"/>
    <property type="evidence" value="ECO:0007669"/>
    <property type="project" value="InterPro"/>
</dbReference>
<protein>
    <submittedName>
        <fullName evidence="6">Uncharacterized protein</fullName>
    </submittedName>
</protein>
<accession>A0A0C2G9B7</accession>